<dbReference type="GO" id="GO:0005886">
    <property type="term" value="C:plasma membrane"/>
    <property type="evidence" value="ECO:0007669"/>
    <property type="project" value="InterPro"/>
</dbReference>
<dbReference type="PANTHER" id="PTHR43833:SF5">
    <property type="entry name" value="TRK SYSTEM POTASSIUM UPTAKE PROTEIN TRKA"/>
    <property type="match status" value="1"/>
</dbReference>
<evidence type="ECO:0000256" key="5">
    <source>
        <dbReference type="ARBA" id="ARBA00022958"/>
    </source>
</evidence>
<dbReference type="PROSITE" id="PS51202">
    <property type="entry name" value="RCK_C"/>
    <property type="match status" value="2"/>
</dbReference>
<dbReference type="NCBIfam" id="NF007030">
    <property type="entry name" value="PRK09496.1-1"/>
    <property type="match status" value="1"/>
</dbReference>
<dbReference type="PANTHER" id="PTHR43833">
    <property type="entry name" value="POTASSIUM CHANNEL PROTEIN 2-RELATED-RELATED"/>
    <property type="match status" value="1"/>
</dbReference>
<evidence type="ECO:0000256" key="6">
    <source>
        <dbReference type="ARBA" id="ARBA00023027"/>
    </source>
</evidence>
<dbReference type="FunFam" id="3.30.70.1450:FF:000001">
    <property type="entry name" value="Trk system potassium transporter TrkA"/>
    <property type="match status" value="1"/>
</dbReference>
<accession>A0A1G5QS34</accession>
<dbReference type="InterPro" id="IPR050721">
    <property type="entry name" value="Trk_Ktr_HKT_K-transport"/>
</dbReference>
<dbReference type="NCBIfam" id="NF007039">
    <property type="entry name" value="PRK09496.3-2"/>
    <property type="match status" value="1"/>
</dbReference>
<protein>
    <recommendedName>
        <fullName evidence="1">Trk system potassium uptake protein TrkA</fullName>
    </recommendedName>
</protein>
<evidence type="ECO:0000313" key="11">
    <source>
        <dbReference type="Proteomes" id="UP000199648"/>
    </source>
</evidence>
<dbReference type="Pfam" id="PF02254">
    <property type="entry name" value="TrkA_N"/>
    <property type="match status" value="2"/>
</dbReference>
<dbReference type="GO" id="GO:0015079">
    <property type="term" value="F:potassium ion transmembrane transporter activity"/>
    <property type="evidence" value="ECO:0007669"/>
    <property type="project" value="InterPro"/>
</dbReference>
<keyword evidence="3" id="KW-0633">Potassium transport</keyword>
<evidence type="ECO:0000259" key="9">
    <source>
        <dbReference type="PROSITE" id="PS51202"/>
    </source>
</evidence>
<dbReference type="FunFam" id="3.40.50.720:FF:000027">
    <property type="entry name" value="Trk system potassium transporter TrkA"/>
    <property type="match status" value="1"/>
</dbReference>
<dbReference type="Gene3D" id="3.40.50.720">
    <property type="entry name" value="NAD(P)-binding Rossmann-like Domain"/>
    <property type="match status" value="2"/>
</dbReference>
<dbReference type="PROSITE" id="PS51201">
    <property type="entry name" value="RCK_N"/>
    <property type="match status" value="2"/>
</dbReference>
<dbReference type="NCBIfam" id="NF007032">
    <property type="entry name" value="PRK09496.1-4"/>
    <property type="match status" value="1"/>
</dbReference>
<keyword evidence="5" id="KW-0630">Potassium</keyword>
<dbReference type="SUPFAM" id="SSF116726">
    <property type="entry name" value="TrkA C-terminal domain-like"/>
    <property type="match status" value="2"/>
</dbReference>
<dbReference type="OrthoDB" id="9775180at2"/>
<dbReference type="NCBIfam" id="NF007031">
    <property type="entry name" value="PRK09496.1-2"/>
    <property type="match status" value="1"/>
</dbReference>
<dbReference type="InterPro" id="IPR003148">
    <property type="entry name" value="RCK_N"/>
</dbReference>
<dbReference type="FunFam" id="3.40.50.720:FF:000042">
    <property type="entry name" value="Trk system potassium transporter TrkA"/>
    <property type="match status" value="1"/>
</dbReference>
<dbReference type="SUPFAM" id="SSF51735">
    <property type="entry name" value="NAD(P)-binding Rossmann-fold domains"/>
    <property type="match status" value="2"/>
</dbReference>
<dbReference type="InterPro" id="IPR036291">
    <property type="entry name" value="NAD(P)-bd_dom_sf"/>
</dbReference>
<keyword evidence="2" id="KW-0813">Transport</keyword>
<dbReference type="InterPro" id="IPR006037">
    <property type="entry name" value="RCK_C"/>
</dbReference>
<organism evidence="10 11">
    <name type="scientific">Thiohalomonas denitrificans</name>
    <dbReference type="NCBI Taxonomy" id="415747"/>
    <lineage>
        <taxon>Bacteria</taxon>
        <taxon>Pseudomonadati</taxon>
        <taxon>Pseudomonadota</taxon>
        <taxon>Gammaproteobacteria</taxon>
        <taxon>Thiohalomonadales</taxon>
        <taxon>Thiohalomonadaceae</taxon>
        <taxon>Thiohalomonas</taxon>
    </lineage>
</organism>
<dbReference type="AlphaFoldDB" id="A0A1G5QS34"/>
<dbReference type="Gene3D" id="3.30.70.1450">
    <property type="entry name" value="Regulator of K+ conductance, C-terminal domain"/>
    <property type="match status" value="2"/>
</dbReference>
<evidence type="ECO:0000256" key="3">
    <source>
        <dbReference type="ARBA" id="ARBA00022538"/>
    </source>
</evidence>
<feature type="domain" description="RCK C-terminal" evidence="9">
    <location>
        <begin position="142"/>
        <end position="226"/>
    </location>
</feature>
<keyword evidence="4" id="KW-0677">Repeat</keyword>
<dbReference type="EMBL" id="FMWD01000008">
    <property type="protein sequence ID" value="SCZ64466.1"/>
    <property type="molecule type" value="Genomic_DNA"/>
</dbReference>
<proteinExistence type="predicted"/>
<evidence type="ECO:0000256" key="1">
    <source>
        <dbReference type="ARBA" id="ARBA00017378"/>
    </source>
</evidence>
<dbReference type="PRINTS" id="PR00335">
    <property type="entry name" value="KUPTAKETRKA"/>
</dbReference>
<evidence type="ECO:0000259" key="8">
    <source>
        <dbReference type="PROSITE" id="PS51201"/>
    </source>
</evidence>
<evidence type="ECO:0000256" key="7">
    <source>
        <dbReference type="ARBA" id="ARBA00023065"/>
    </source>
</evidence>
<reference evidence="10 11" key="1">
    <citation type="submission" date="2016-10" db="EMBL/GenBank/DDBJ databases">
        <authorList>
            <person name="de Groot N.N."/>
        </authorList>
    </citation>
    <scope>NUCLEOTIDE SEQUENCE [LARGE SCALE GENOMIC DNA]</scope>
    <source>
        <strain evidence="10 11">HLD2</strain>
    </source>
</reference>
<feature type="domain" description="RCK C-terminal" evidence="9">
    <location>
        <begin position="367"/>
        <end position="452"/>
    </location>
</feature>
<dbReference type="InterPro" id="IPR036721">
    <property type="entry name" value="RCK_C_sf"/>
</dbReference>
<evidence type="ECO:0000313" key="10">
    <source>
        <dbReference type="EMBL" id="SCZ64466.1"/>
    </source>
</evidence>
<dbReference type="Proteomes" id="UP000199648">
    <property type="component" value="Unassembled WGS sequence"/>
</dbReference>
<dbReference type="STRING" id="415747.SAMN03097708_02635"/>
<keyword evidence="6" id="KW-0520">NAD</keyword>
<dbReference type="RefSeq" id="WP_092998041.1">
    <property type="nucleotide sequence ID" value="NZ_FMWD01000008.1"/>
</dbReference>
<keyword evidence="7" id="KW-0406">Ion transport</keyword>
<feature type="domain" description="RCK N-terminal" evidence="8">
    <location>
        <begin position="231"/>
        <end position="347"/>
    </location>
</feature>
<keyword evidence="11" id="KW-1185">Reference proteome</keyword>
<dbReference type="InterPro" id="IPR006036">
    <property type="entry name" value="K_uptake_TrkA"/>
</dbReference>
<gene>
    <name evidence="10" type="ORF">SAMN03097708_02635</name>
</gene>
<evidence type="ECO:0000256" key="4">
    <source>
        <dbReference type="ARBA" id="ARBA00022737"/>
    </source>
</evidence>
<sequence length="457" mass="49968">MKIIILGAGQVGSSLANNLASEANDITVIDVDGKRLQGLQDRLDLRTVAGRGSHPEVLRRAGAEDADMIIAVTNSDETNMVACQVAYSLFHTPTKIARVRSQQYLQNPELFTPEAIPVDVLISPEQLVTNYVVQLIAHPGALQVLGFAEGKVQLVGVKAYYGGPLVGHELRTLRDHMPGVQTRVAAIYRRDRAIIPEGTTVIEADDEVFFIAASKDIRAVMSELRRLEKPVKRIMVAGGGNIGKRLAMALENKYQVKLIDHNMARTRDLSEALDKCIVLYGDAADEELLLEENIEETDVFCAMTNDDEANILASMLAKRLGARKVMALINRAAYVDLVESGDIDIAISPQQATIGSLLAHVRRGDVAMVHSLRRGAAEAIEAVAHGDRRSSKVVGRAIEEIRLPHGTTIGAIVRGDEVVIAHHDTVIESEDHVILFVIDKRRIPDVEQLFQVGITFL</sequence>
<dbReference type="Pfam" id="PF02080">
    <property type="entry name" value="TrkA_C"/>
    <property type="match status" value="2"/>
</dbReference>
<evidence type="ECO:0000256" key="2">
    <source>
        <dbReference type="ARBA" id="ARBA00022448"/>
    </source>
</evidence>
<feature type="domain" description="RCK N-terminal" evidence="8">
    <location>
        <begin position="1"/>
        <end position="122"/>
    </location>
</feature>
<name>A0A1G5QS34_9GAMM</name>